<evidence type="ECO:0000256" key="1">
    <source>
        <dbReference type="SAM" id="Phobius"/>
    </source>
</evidence>
<evidence type="ECO:0000313" key="3">
    <source>
        <dbReference type="Proteomes" id="UP001312865"/>
    </source>
</evidence>
<gene>
    <name evidence="2" type="ORF">WAK64_08790</name>
</gene>
<organism evidence="2 3">
    <name type="scientific">Bacillus spongiae</name>
    <dbReference type="NCBI Taxonomy" id="2683610"/>
    <lineage>
        <taxon>Bacteria</taxon>
        <taxon>Bacillati</taxon>
        <taxon>Bacillota</taxon>
        <taxon>Bacilli</taxon>
        <taxon>Bacillales</taxon>
        <taxon>Bacillaceae</taxon>
        <taxon>Bacillus</taxon>
    </lineage>
</organism>
<feature type="transmembrane region" description="Helical" evidence="1">
    <location>
        <begin position="9"/>
        <end position="28"/>
    </location>
</feature>
<dbReference type="Proteomes" id="UP001312865">
    <property type="component" value="Unassembled WGS sequence"/>
</dbReference>
<accession>A0ABU8HD85</accession>
<dbReference type="RefSeq" id="WP_336586589.1">
    <property type="nucleotide sequence ID" value="NZ_JBBAXC010000006.1"/>
</dbReference>
<dbReference type="EMBL" id="JBBAXC010000006">
    <property type="protein sequence ID" value="MEI5907151.1"/>
    <property type="molecule type" value="Genomic_DNA"/>
</dbReference>
<evidence type="ECO:0000313" key="2">
    <source>
        <dbReference type="EMBL" id="MEI5907151.1"/>
    </source>
</evidence>
<proteinExistence type="predicted"/>
<comment type="caution">
    <text evidence="2">The sequence shown here is derived from an EMBL/GenBank/DDBJ whole genome shotgun (WGS) entry which is preliminary data.</text>
</comment>
<keyword evidence="1" id="KW-1133">Transmembrane helix</keyword>
<protein>
    <submittedName>
        <fullName evidence="2">Uncharacterized protein</fullName>
    </submittedName>
</protein>
<reference evidence="2 3" key="1">
    <citation type="journal article" date="2018" name="J. Microbiol.">
        <title>Bacillus spongiae sp. nov., isolated from sponge of Jeju Island.</title>
        <authorList>
            <person name="Lee G.E."/>
            <person name="Im W.T."/>
            <person name="Park J.S."/>
        </authorList>
    </citation>
    <scope>NUCLEOTIDE SEQUENCE [LARGE SCALE GENOMIC DNA]</scope>
    <source>
        <strain evidence="2 3">135PIL107-10</strain>
    </source>
</reference>
<sequence>MKKTLKKYIVPFFFLSLAMNAILIFLYFSESKKEKDELGYAVNQVILNINETAHNLNNLDKNHPDYKNVLIAAQRNFAENRGWINAHITEMPQNLASWNGGMEVGLGNGIYDVDAEVAKETIEDIKNFGKGYDNERRQVNSVNEPYEALKIVENVISSKKYMGDNFIYK</sequence>
<keyword evidence="1" id="KW-0812">Transmembrane</keyword>
<keyword evidence="1" id="KW-0472">Membrane</keyword>
<keyword evidence="3" id="KW-1185">Reference proteome</keyword>
<name>A0ABU8HD85_9BACI</name>